<proteinExistence type="predicted"/>
<keyword evidence="1" id="KW-0812">Transmembrane</keyword>
<evidence type="ECO:0008006" key="4">
    <source>
        <dbReference type="Google" id="ProtNLM"/>
    </source>
</evidence>
<dbReference type="EMBL" id="WUMU01000016">
    <property type="protein sequence ID" value="MXN19008.1"/>
    <property type="molecule type" value="Genomic_DNA"/>
</dbReference>
<feature type="transmembrane region" description="Helical" evidence="1">
    <location>
        <begin position="12"/>
        <end position="30"/>
    </location>
</feature>
<evidence type="ECO:0000256" key="1">
    <source>
        <dbReference type="SAM" id="Phobius"/>
    </source>
</evidence>
<evidence type="ECO:0000313" key="2">
    <source>
        <dbReference type="EMBL" id="MXN19008.1"/>
    </source>
</evidence>
<keyword evidence="3" id="KW-1185">Reference proteome</keyword>
<evidence type="ECO:0000313" key="3">
    <source>
        <dbReference type="Proteomes" id="UP000477911"/>
    </source>
</evidence>
<organism evidence="2 3">
    <name type="scientific">Pseudooceanicola albus</name>
    <dbReference type="NCBI Taxonomy" id="2692189"/>
    <lineage>
        <taxon>Bacteria</taxon>
        <taxon>Pseudomonadati</taxon>
        <taxon>Pseudomonadota</taxon>
        <taxon>Alphaproteobacteria</taxon>
        <taxon>Rhodobacterales</taxon>
        <taxon>Paracoccaceae</taxon>
        <taxon>Pseudooceanicola</taxon>
    </lineage>
</organism>
<comment type="caution">
    <text evidence="2">The sequence shown here is derived from an EMBL/GenBank/DDBJ whole genome shotgun (WGS) entry which is preliminary data.</text>
</comment>
<keyword evidence="1" id="KW-0472">Membrane</keyword>
<reference evidence="2 3" key="1">
    <citation type="submission" date="2019-12" db="EMBL/GenBank/DDBJ databases">
        <authorList>
            <person name="Li M."/>
        </authorList>
    </citation>
    <scope>NUCLEOTIDE SEQUENCE [LARGE SCALE GENOMIC DNA]</scope>
    <source>
        <strain evidence="2 3">GBMRC 2024</strain>
    </source>
</reference>
<name>A0A6L7G685_9RHOB</name>
<keyword evidence="1" id="KW-1133">Transmembrane helix</keyword>
<dbReference type="AlphaFoldDB" id="A0A6L7G685"/>
<dbReference type="Proteomes" id="UP000477911">
    <property type="component" value="Unassembled WGS sequence"/>
</dbReference>
<dbReference type="RefSeq" id="WP_160895132.1">
    <property type="nucleotide sequence ID" value="NZ_WUMU01000016.1"/>
</dbReference>
<gene>
    <name evidence="2" type="ORF">GR170_14270</name>
</gene>
<protein>
    <recommendedName>
        <fullName evidence="4">DUF1127 domain-containing protein</fullName>
    </recommendedName>
</protein>
<sequence length="72" mass="7951">MASFSSNVTAPRQSALGSFFAAVGAGLAAYMERRSRSEQIAKLQAKSDVELSKMGLKREEIPAYVFRDLFYV</sequence>
<accession>A0A6L7G685</accession>